<organism evidence="3">
    <name type="scientific">Volvox carteri f. nagariensis</name>
    <dbReference type="NCBI Taxonomy" id="3068"/>
    <lineage>
        <taxon>Eukaryota</taxon>
        <taxon>Viridiplantae</taxon>
        <taxon>Chlorophyta</taxon>
        <taxon>core chlorophytes</taxon>
        <taxon>Chlorophyceae</taxon>
        <taxon>CS clade</taxon>
        <taxon>Chlamydomonadales</taxon>
        <taxon>Volvocaceae</taxon>
        <taxon>Volvox</taxon>
    </lineage>
</organism>
<proteinExistence type="predicted"/>
<evidence type="ECO:0000256" key="1">
    <source>
        <dbReference type="SAM" id="MobiDB-lite"/>
    </source>
</evidence>
<dbReference type="Proteomes" id="UP000001058">
    <property type="component" value="Unassembled WGS sequence"/>
</dbReference>
<dbReference type="InParanoid" id="D8UG55"/>
<keyword evidence="3" id="KW-1185">Reference proteome</keyword>
<reference evidence="2 3" key="1">
    <citation type="journal article" date="2010" name="Science">
        <title>Genomic analysis of organismal complexity in the multicellular green alga Volvox carteri.</title>
        <authorList>
            <person name="Prochnik S.E."/>
            <person name="Umen J."/>
            <person name="Nedelcu A.M."/>
            <person name="Hallmann A."/>
            <person name="Miller S.M."/>
            <person name="Nishii I."/>
            <person name="Ferris P."/>
            <person name="Kuo A."/>
            <person name="Mitros T."/>
            <person name="Fritz-Laylin L.K."/>
            <person name="Hellsten U."/>
            <person name="Chapman J."/>
            <person name="Simakov O."/>
            <person name="Rensing S.A."/>
            <person name="Terry A."/>
            <person name="Pangilinan J."/>
            <person name="Kapitonov V."/>
            <person name="Jurka J."/>
            <person name="Salamov A."/>
            <person name="Shapiro H."/>
            <person name="Schmutz J."/>
            <person name="Grimwood J."/>
            <person name="Lindquist E."/>
            <person name="Lucas S."/>
            <person name="Grigoriev I.V."/>
            <person name="Schmitt R."/>
            <person name="Kirk D."/>
            <person name="Rokhsar D.S."/>
        </authorList>
    </citation>
    <scope>NUCLEOTIDE SEQUENCE [LARGE SCALE GENOMIC DNA]</scope>
    <source>
        <strain evidence="3">f. Nagariensis / Eve</strain>
    </source>
</reference>
<protein>
    <submittedName>
        <fullName evidence="2">Uncharacterized protein</fullName>
    </submittedName>
</protein>
<dbReference type="AlphaFoldDB" id="D8UG55"/>
<dbReference type="KEGG" id="vcn:VOLCADRAFT_98734"/>
<evidence type="ECO:0000313" key="2">
    <source>
        <dbReference type="EMBL" id="EFJ41316.1"/>
    </source>
</evidence>
<dbReference type="EMBL" id="GL378397">
    <property type="protein sequence ID" value="EFJ41316.1"/>
    <property type="molecule type" value="Genomic_DNA"/>
</dbReference>
<gene>
    <name evidence="2" type="ORF">VOLCADRAFT_98734</name>
</gene>
<accession>D8UG55</accession>
<feature type="region of interest" description="Disordered" evidence="1">
    <location>
        <begin position="53"/>
        <end position="75"/>
    </location>
</feature>
<sequence length="123" mass="13130">MTASRSPSDPEGWYALHDRAYQLSSTTGATPPRQGIPASVAYCQRRSRVSGSMALIPSPPRLSGCPGLSTHLRPRDETDTSSLVVVAFALPVPLRLLAVARQTRALPITETALEPAGWEGTGY</sequence>
<name>D8UG55_VOLCA</name>
<dbReference type="GeneID" id="9627079"/>
<evidence type="ECO:0000313" key="3">
    <source>
        <dbReference type="Proteomes" id="UP000001058"/>
    </source>
</evidence>
<dbReference type="RefSeq" id="XP_002957650.1">
    <property type="nucleotide sequence ID" value="XM_002957604.1"/>
</dbReference>